<proteinExistence type="predicted"/>
<dbReference type="Proteomes" id="UP001385951">
    <property type="component" value="Unassembled WGS sequence"/>
</dbReference>
<keyword evidence="3" id="KW-1185">Reference proteome</keyword>
<evidence type="ECO:0000256" key="1">
    <source>
        <dbReference type="SAM" id="SignalP"/>
    </source>
</evidence>
<evidence type="ECO:0000313" key="3">
    <source>
        <dbReference type="Proteomes" id="UP001385951"/>
    </source>
</evidence>
<accession>A0AAW0GRP4</accession>
<evidence type="ECO:0000313" key="2">
    <source>
        <dbReference type="EMBL" id="KAK7693724.1"/>
    </source>
</evidence>
<organism evidence="2 3">
    <name type="scientific">Cerrena zonata</name>
    <dbReference type="NCBI Taxonomy" id="2478898"/>
    <lineage>
        <taxon>Eukaryota</taxon>
        <taxon>Fungi</taxon>
        <taxon>Dikarya</taxon>
        <taxon>Basidiomycota</taxon>
        <taxon>Agaricomycotina</taxon>
        <taxon>Agaricomycetes</taxon>
        <taxon>Polyporales</taxon>
        <taxon>Cerrenaceae</taxon>
        <taxon>Cerrena</taxon>
    </lineage>
</organism>
<evidence type="ECO:0008006" key="4">
    <source>
        <dbReference type="Google" id="ProtNLM"/>
    </source>
</evidence>
<feature type="signal peptide" evidence="1">
    <location>
        <begin position="1"/>
        <end position="15"/>
    </location>
</feature>
<keyword evidence="1" id="KW-0732">Signal</keyword>
<feature type="chain" id="PRO_5043541724" description="Secreted protein" evidence="1">
    <location>
        <begin position="16"/>
        <end position="82"/>
    </location>
</feature>
<dbReference type="EMBL" id="JASBNA010000003">
    <property type="protein sequence ID" value="KAK7693724.1"/>
    <property type="molecule type" value="Genomic_DNA"/>
</dbReference>
<gene>
    <name evidence="2" type="ORF">QCA50_003296</name>
</gene>
<name>A0AAW0GRP4_9APHY</name>
<sequence>MCVLGSLLTIFSCGGYHMTAEPKKCGELLQYETENAAWKPGQPMPKPPSSCDVIMGRYVTTRHADRLCTLGCKMNGRYHTVY</sequence>
<protein>
    <recommendedName>
        <fullName evidence="4">Secreted protein</fullName>
    </recommendedName>
</protein>
<comment type="caution">
    <text evidence="2">The sequence shown here is derived from an EMBL/GenBank/DDBJ whole genome shotgun (WGS) entry which is preliminary data.</text>
</comment>
<reference evidence="2 3" key="1">
    <citation type="submission" date="2022-09" db="EMBL/GenBank/DDBJ databases">
        <authorList>
            <person name="Palmer J.M."/>
        </authorList>
    </citation>
    <scope>NUCLEOTIDE SEQUENCE [LARGE SCALE GENOMIC DNA]</scope>
    <source>
        <strain evidence="2 3">DSM 7382</strain>
    </source>
</reference>
<dbReference type="AlphaFoldDB" id="A0AAW0GRP4"/>